<dbReference type="GO" id="GO:0004674">
    <property type="term" value="F:protein serine/threonine kinase activity"/>
    <property type="evidence" value="ECO:0007669"/>
    <property type="project" value="UniProtKB-KW"/>
</dbReference>
<proteinExistence type="predicted"/>
<keyword evidence="2" id="KW-1185">Reference proteome</keyword>
<reference evidence="1 2" key="1">
    <citation type="submission" date="2024-03" db="EMBL/GenBank/DDBJ databases">
        <title>Natural products discovery in diverse microorganisms through a two-stage MS feature dereplication strategy.</title>
        <authorList>
            <person name="Zhang R."/>
        </authorList>
    </citation>
    <scope>NUCLEOTIDE SEQUENCE [LARGE SCALE GENOMIC DNA]</scope>
    <source>
        <strain evidence="1 2">18930</strain>
    </source>
</reference>
<accession>A0ABZ2PLA0</accession>
<protein>
    <submittedName>
        <fullName evidence="1">Serine/threonine protein kinase</fullName>
    </submittedName>
</protein>
<gene>
    <name evidence="1" type="ORF">WDS16_03630</name>
</gene>
<organism evidence="1 2">
    <name type="scientific">Rhodococcus sovatensis</name>
    <dbReference type="NCBI Taxonomy" id="1805840"/>
    <lineage>
        <taxon>Bacteria</taxon>
        <taxon>Bacillati</taxon>
        <taxon>Actinomycetota</taxon>
        <taxon>Actinomycetes</taxon>
        <taxon>Mycobacteriales</taxon>
        <taxon>Nocardiaceae</taxon>
        <taxon>Rhodococcus</taxon>
    </lineage>
</organism>
<keyword evidence="1" id="KW-0418">Kinase</keyword>
<dbReference type="RefSeq" id="WP_338890565.1">
    <property type="nucleotide sequence ID" value="NZ_CP147846.1"/>
</dbReference>
<dbReference type="EMBL" id="CP147846">
    <property type="protein sequence ID" value="WXG69657.1"/>
    <property type="molecule type" value="Genomic_DNA"/>
</dbReference>
<keyword evidence="1" id="KW-0808">Transferase</keyword>
<evidence type="ECO:0000313" key="1">
    <source>
        <dbReference type="EMBL" id="WXG69657.1"/>
    </source>
</evidence>
<keyword evidence="1" id="KW-0723">Serine/threonine-protein kinase</keyword>
<sequence>MGIAVTVAAVLVGAALYGIDRGRAEPVVAGPVFESSEAETLGPAAPDREVADPAPLAPALVSPVPTAAAAAPPVSDVDLGLSVPLTVPACDGSGIVVIHSAISPGAYAQEVAAALASNPGARYLRTDRSCPSLRQQSREGNPIYAVYRPSGYTTTELCNDVRLQGGDAYGKWLNTASDPALIVPC</sequence>
<name>A0ABZ2PLA0_9NOCA</name>
<dbReference type="Proteomes" id="UP001432000">
    <property type="component" value="Chromosome"/>
</dbReference>
<evidence type="ECO:0000313" key="2">
    <source>
        <dbReference type="Proteomes" id="UP001432000"/>
    </source>
</evidence>